<dbReference type="EMBL" id="JABACI010000001">
    <property type="protein sequence ID" value="NLP83149.1"/>
    <property type="molecule type" value="Genomic_DNA"/>
</dbReference>
<evidence type="ECO:0008006" key="3">
    <source>
        <dbReference type="Google" id="ProtNLM"/>
    </source>
</evidence>
<evidence type="ECO:0000313" key="2">
    <source>
        <dbReference type="Proteomes" id="UP001429745"/>
    </source>
</evidence>
<comment type="caution">
    <text evidence="1">The sequence shown here is derived from an EMBL/GenBank/DDBJ whole genome shotgun (WGS) entry which is preliminary data.</text>
</comment>
<protein>
    <recommendedName>
        <fullName evidence="3">DUF559 domain-containing protein</fullName>
    </recommendedName>
</protein>
<dbReference type="SUPFAM" id="SSF52980">
    <property type="entry name" value="Restriction endonuclease-like"/>
    <property type="match status" value="1"/>
</dbReference>
<dbReference type="RefSeq" id="WP_168911587.1">
    <property type="nucleotide sequence ID" value="NZ_JABACI010000001.1"/>
</dbReference>
<dbReference type="Proteomes" id="UP001429745">
    <property type="component" value="Unassembled WGS sequence"/>
</dbReference>
<organism evidence="1 2">
    <name type="scientific">Microbacterium salsuginis</name>
    <dbReference type="NCBI Taxonomy" id="2722803"/>
    <lineage>
        <taxon>Bacteria</taxon>
        <taxon>Bacillati</taxon>
        <taxon>Actinomycetota</taxon>
        <taxon>Actinomycetes</taxon>
        <taxon>Micrococcales</taxon>
        <taxon>Microbacteriaceae</taxon>
        <taxon>Microbacterium</taxon>
    </lineage>
</organism>
<reference evidence="1 2" key="1">
    <citation type="submission" date="2020-04" db="EMBL/GenBank/DDBJ databases">
        <title>CFH 90308 Microbacterium sp.</title>
        <authorList>
            <person name="Nie G."/>
            <person name="Ming H."/>
            <person name="Xia T."/>
        </authorList>
    </citation>
    <scope>NUCLEOTIDE SEQUENCE [LARGE SCALE GENOMIC DNA]</scope>
    <source>
        <strain evidence="1 2">CFH 90308</strain>
    </source>
</reference>
<dbReference type="InterPro" id="IPR011335">
    <property type="entry name" value="Restrct_endonuc-II-like"/>
</dbReference>
<keyword evidence="2" id="KW-1185">Reference proteome</keyword>
<proteinExistence type="predicted"/>
<name>A0ABX1K874_9MICO</name>
<accession>A0ABX1K874</accession>
<evidence type="ECO:0000313" key="1">
    <source>
        <dbReference type="EMBL" id="NLP83149.1"/>
    </source>
</evidence>
<gene>
    <name evidence="1" type="ORF">HF576_04755</name>
</gene>
<dbReference type="Gene3D" id="3.40.960.10">
    <property type="entry name" value="VSR Endonuclease"/>
    <property type="match status" value="1"/>
</dbReference>
<sequence length="333" mass="36872">MPRAPRTLPSTLGDIFTIAEAAEAGVTAGRLRAADLEQPFRGVRTTVVADREPSVREPLAENERPPTKDELAHAATLRMARAYAKIMGPHEFFAGRTAAVLRKWPIEPGDDLVIAVQSPRRPPRRRGIRGVKVSPNLAHTQIHDHLRMTTPATTWAMLAGELSVRELVSLGDAIVRVPRDERGDLCPHSQAATVQQLARAITAGRRVGVGKLREALEEVRVGSASPLETDFRLDAAAGGLPEFELDVEIHDDRGTLLGITELVHRETRTVIEVEGDHHRRDRRQWNRDIEKYAAYAAEGWAVVRLTSKHIRGARPTAVKMVRDVLIARGWRPA</sequence>